<organism evidence="5 6">
    <name type="scientific">Tegillarca granosa</name>
    <name type="common">Malaysian cockle</name>
    <name type="synonym">Anadara granosa</name>
    <dbReference type="NCBI Taxonomy" id="220873"/>
    <lineage>
        <taxon>Eukaryota</taxon>
        <taxon>Metazoa</taxon>
        <taxon>Spiralia</taxon>
        <taxon>Lophotrochozoa</taxon>
        <taxon>Mollusca</taxon>
        <taxon>Bivalvia</taxon>
        <taxon>Autobranchia</taxon>
        <taxon>Pteriomorphia</taxon>
        <taxon>Arcoida</taxon>
        <taxon>Arcoidea</taxon>
        <taxon>Arcidae</taxon>
        <taxon>Tegillarca</taxon>
    </lineage>
</organism>
<evidence type="ECO:0000256" key="1">
    <source>
        <dbReference type="ARBA" id="ARBA00022741"/>
    </source>
</evidence>
<evidence type="ECO:0000313" key="6">
    <source>
        <dbReference type="Proteomes" id="UP001217089"/>
    </source>
</evidence>
<keyword evidence="6" id="KW-1185">Reference proteome</keyword>
<comment type="caution">
    <text evidence="5">The sequence shown here is derived from an EMBL/GenBank/DDBJ whole genome shotgun (WGS) entry which is preliminary data.</text>
</comment>
<gene>
    <name evidence="5" type="ORF">KUTeg_017632</name>
</gene>
<sequence length="365" mass="40314">MSGAVRCGYSPMRAYLDKYVIEQERAKKTLSVAVYSHYKRQNYDIQNKTALHNAITGHPMTGHSSPLGPGYQKLQGEQQQQKQQQGGSGTGIVFLDEIDKIGSVPGIYQLRDVGGEGVQQGMLKILEGTIVNVPERNSRKLRGETVQVDTTNILFIASGAFSGLDRIVSKRTTEKYLGFAVPSDGSEGRRAAIAADQQKRTDGSKAKDDNEERDALLNQVEARDLIEFGMIPEFVGRMPIIVPFHSLSKESLIKILTVPRNAVIPQFQLLFSMDKCQLDVKPDALEAIADMAQERNTGARGLRSILENILLDSQYEVPGSDIETVIINADVVKGKCPPKYIRKNVSSEADEDSGFEDEEIKMHNS</sequence>
<dbReference type="SMART" id="SM01086">
    <property type="entry name" value="ClpB_D2-small"/>
    <property type="match status" value="1"/>
</dbReference>
<keyword evidence="1" id="KW-0547">Nucleotide-binding</keyword>
<feature type="region of interest" description="Disordered" evidence="3">
    <location>
        <begin position="346"/>
        <end position="365"/>
    </location>
</feature>
<feature type="region of interest" description="Disordered" evidence="3">
    <location>
        <begin position="188"/>
        <end position="211"/>
    </location>
</feature>
<dbReference type="InterPro" id="IPR027417">
    <property type="entry name" value="P-loop_NTPase"/>
</dbReference>
<accession>A0ABQ9EH49</accession>
<dbReference type="Proteomes" id="UP001217089">
    <property type="component" value="Unassembled WGS sequence"/>
</dbReference>
<evidence type="ECO:0000313" key="5">
    <source>
        <dbReference type="EMBL" id="KAJ8304049.1"/>
    </source>
</evidence>
<feature type="region of interest" description="Disordered" evidence="3">
    <location>
        <begin position="55"/>
        <end position="88"/>
    </location>
</feature>
<dbReference type="SUPFAM" id="SSF52540">
    <property type="entry name" value="P-loop containing nucleoside triphosphate hydrolases"/>
    <property type="match status" value="1"/>
</dbReference>
<feature type="compositionally biased region" description="Low complexity" evidence="3">
    <location>
        <begin position="70"/>
        <end position="85"/>
    </location>
</feature>
<dbReference type="Pfam" id="PF07724">
    <property type="entry name" value="AAA_2"/>
    <property type="match status" value="1"/>
</dbReference>
<reference evidence="5 6" key="1">
    <citation type="submission" date="2022-12" db="EMBL/GenBank/DDBJ databases">
        <title>Chromosome-level genome of Tegillarca granosa.</title>
        <authorList>
            <person name="Kim J."/>
        </authorList>
    </citation>
    <scope>NUCLEOTIDE SEQUENCE [LARGE SCALE GENOMIC DNA]</scope>
    <source>
        <strain evidence="5">Teg-2019</strain>
        <tissue evidence="5">Adductor muscle</tissue>
    </source>
</reference>
<proteinExistence type="predicted"/>
<evidence type="ECO:0000256" key="2">
    <source>
        <dbReference type="ARBA" id="ARBA00022840"/>
    </source>
</evidence>
<protein>
    <recommendedName>
        <fullName evidence="4">Clp ATPase C-terminal domain-containing protein</fullName>
    </recommendedName>
</protein>
<feature type="domain" description="Clp ATPase C-terminal" evidence="4">
    <location>
        <begin position="247"/>
        <end position="336"/>
    </location>
</feature>
<dbReference type="Gene3D" id="1.10.8.60">
    <property type="match status" value="1"/>
</dbReference>
<feature type="compositionally biased region" description="Acidic residues" evidence="3">
    <location>
        <begin position="348"/>
        <end position="359"/>
    </location>
</feature>
<dbReference type="InterPro" id="IPR003959">
    <property type="entry name" value="ATPase_AAA_core"/>
</dbReference>
<dbReference type="Pfam" id="PF10431">
    <property type="entry name" value="ClpB_D2-small"/>
    <property type="match status" value="1"/>
</dbReference>
<feature type="compositionally biased region" description="Basic and acidic residues" evidence="3">
    <location>
        <begin position="197"/>
        <end position="211"/>
    </location>
</feature>
<dbReference type="PANTHER" id="PTHR48102:SF7">
    <property type="entry name" value="ATP-DEPENDENT CLP PROTEASE ATP-BINDING SUBUNIT CLPX-LIKE, MITOCHONDRIAL"/>
    <property type="match status" value="1"/>
</dbReference>
<dbReference type="InterPro" id="IPR019489">
    <property type="entry name" value="Clp_ATPase_C"/>
</dbReference>
<evidence type="ECO:0000256" key="3">
    <source>
        <dbReference type="SAM" id="MobiDB-lite"/>
    </source>
</evidence>
<evidence type="ECO:0000259" key="4">
    <source>
        <dbReference type="SMART" id="SM01086"/>
    </source>
</evidence>
<dbReference type="Gene3D" id="3.40.50.300">
    <property type="entry name" value="P-loop containing nucleotide triphosphate hydrolases"/>
    <property type="match status" value="2"/>
</dbReference>
<dbReference type="PANTHER" id="PTHR48102">
    <property type="entry name" value="ATP-DEPENDENT CLP PROTEASE ATP-BINDING SUBUNIT CLPX-LIKE, MITOCHONDRIAL-RELATED"/>
    <property type="match status" value="1"/>
</dbReference>
<name>A0ABQ9EH49_TEGGR</name>
<dbReference type="EMBL" id="JARBDR010000903">
    <property type="protein sequence ID" value="KAJ8304049.1"/>
    <property type="molecule type" value="Genomic_DNA"/>
</dbReference>
<dbReference type="InterPro" id="IPR050052">
    <property type="entry name" value="ATP-dep_Clp_protease_ClpX"/>
</dbReference>
<keyword evidence="2" id="KW-0067">ATP-binding</keyword>